<dbReference type="AlphaFoldDB" id="A0A6G1EQT2"/>
<dbReference type="Proteomes" id="UP000479710">
    <property type="component" value="Unassembled WGS sequence"/>
</dbReference>
<dbReference type="Gene3D" id="3.40.50.1820">
    <property type="entry name" value="alpha/beta hydrolase"/>
    <property type="match status" value="1"/>
</dbReference>
<gene>
    <name evidence="1" type="ORF">E2562_029209</name>
</gene>
<evidence type="ECO:0000313" key="1">
    <source>
        <dbReference type="EMBL" id="KAF0926981.1"/>
    </source>
</evidence>
<accession>A0A6G1EQT2</accession>
<dbReference type="InterPro" id="IPR029058">
    <property type="entry name" value="AB_hydrolase_fold"/>
</dbReference>
<protein>
    <submittedName>
        <fullName evidence="1">Uncharacterized protein</fullName>
    </submittedName>
</protein>
<evidence type="ECO:0000313" key="2">
    <source>
        <dbReference type="Proteomes" id="UP000479710"/>
    </source>
</evidence>
<name>A0A6G1EQT2_9ORYZ</name>
<reference evidence="1 2" key="1">
    <citation type="submission" date="2019-11" db="EMBL/GenBank/DDBJ databases">
        <title>Whole genome sequence of Oryza granulata.</title>
        <authorList>
            <person name="Li W."/>
        </authorList>
    </citation>
    <scope>NUCLEOTIDE SEQUENCE [LARGE SCALE GENOMIC DNA]</scope>
    <source>
        <strain evidence="2">cv. Menghai</strain>
        <tissue evidence="1">Leaf</tissue>
    </source>
</reference>
<keyword evidence="2" id="KW-1185">Reference proteome</keyword>
<proteinExistence type="predicted"/>
<sequence length="83" mass="9199">MFFSSCAEFCQKNGTEVLSYGGRDSLSDDQDVSHLLQALGQSHDGGKLTVQYLADYAHADFVMAGNARERVYAPLMAFFKLQE</sequence>
<dbReference type="EMBL" id="SPHZ02000003">
    <property type="protein sequence ID" value="KAF0926981.1"/>
    <property type="molecule type" value="Genomic_DNA"/>
</dbReference>
<dbReference type="OrthoDB" id="9974421at2759"/>
<organism evidence="1 2">
    <name type="scientific">Oryza meyeriana var. granulata</name>
    <dbReference type="NCBI Taxonomy" id="110450"/>
    <lineage>
        <taxon>Eukaryota</taxon>
        <taxon>Viridiplantae</taxon>
        <taxon>Streptophyta</taxon>
        <taxon>Embryophyta</taxon>
        <taxon>Tracheophyta</taxon>
        <taxon>Spermatophyta</taxon>
        <taxon>Magnoliopsida</taxon>
        <taxon>Liliopsida</taxon>
        <taxon>Poales</taxon>
        <taxon>Poaceae</taxon>
        <taxon>BOP clade</taxon>
        <taxon>Oryzoideae</taxon>
        <taxon>Oryzeae</taxon>
        <taxon>Oryzinae</taxon>
        <taxon>Oryza</taxon>
        <taxon>Oryza meyeriana</taxon>
    </lineage>
</organism>
<comment type="caution">
    <text evidence="1">The sequence shown here is derived from an EMBL/GenBank/DDBJ whole genome shotgun (WGS) entry which is preliminary data.</text>
</comment>